<dbReference type="Pfam" id="PF13489">
    <property type="entry name" value="Methyltransf_23"/>
    <property type="match status" value="1"/>
</dbReference>
<dbReference type="InterPro" id="IPR013630">
    <property type="entry name" value="Methyltransf_Zn-bd_dom_put"/>
</dbReference>
<dbReference type="Gene3D" id="3.40.50.720">
    <property type="entry name" value="NAD(P)-binding Rossmann-like Domain"/>
    <property type="match status" value="1"/>
</dbReference>
<feature type="domain" description="Methyltransferase putative zinc binding" evidence="1">
    <location>
        <begin position="3"/>
        <end position="64"/>
    </location>
</feature>
<dbReference type="OrthoDB" id="9815644at2"/>
<dbReference type="EMBL" id="UPHM01000052">
    <property type="protein sequence ID" value="VAZ93001.1"/>
    <property type="molecule type" value="Genomic_DNA"/>
</dbReference>
<keyword evidence="7" id="KW-1185">Reference proteome</keyword>
<dbReference type="Gene3D" id="6.20.50.110">
    <property type="entry name" value="Methyltransferase, zinc-binding domain"/>
    <property type="match status" value="1"/>
</dbReference>
<dbReference type="AlphaFoldDB" id="A0A1X0LFE9"/>
<dbReference type="PANTHER" id="PTHR45036:SF1">
    <property type="entry name" value="METHYLTRANSFERASE LIKE 7A"/>
    <property type="match status" value="1"/>
</dbReference>
<dbReference type="InterPro" id="IPR052356">
    <property type="entry name" value="Thiol_S-MT"/>
</dbReference>
<reference evidence="3 6" key="1">
    <citation type="submission" date="2017-02" db="EMBL/GenBank/DDBJ databases">
        <title>Mycobacterium kansasii genomes.</title>
        <authorList>
            <person name="Borowka P."/>
            <person name="Strapagiel D."/>
            <person name="Marciniak B."/>
            <person name="Lach J."/>
            <person name="Bakula Z."/>
            <person name="Van Ingen J."/>
            <person name="Safianowska A."/>
            <person name="Brzostek A."/>
            <person name="Dziadek J."/>
            <person name="Jagielski T."/>
        </authorList>
    </citation>
    <scope>NUCLEOTIDE SEQUENCE [LARGE SCALE GENOMIC DNA]</scope>
    <source>
        <strain evidence="3 6">12MK</strain>
    </source>
</reference>
<dbReference type="Proteomes" id="UP000271464">
    <property type="component" value="Unassembled WGS sequence"/>
</dbReference>
<dbReference type="GO" id="GO:0008168">
    <property type="term" value="F:methyltransferase activity"/>
    <property type="evidence" value="ECO:0007669"/>
    <property type="project" value="UniProtKB-KW"/>
</dbReference>
<dbReference type="Proteomes" id="UP000192335">
    <property type="component" value="Unassembled WGS sequence"/>
</dbReference>
<keyword evidence="3" id="KW-0808">Transferase</keyword>
<dbReference type="Proteomes" id="UP000279331">
    <property type="component" value="Unassembled WGS sequence"/>
</dbReference>
<proteinExistence type="predicted"/>
<comment type="caution">
    <text evidence="3">The sequence shown here is derived from an EMBL/GenBank/DDBJ whole genome shotgun (WGS) entry which is preliminary data.</text>
</comment>
<dbReference type="EMBL" id="MWQA01000001">
    <property type="protein sequence ID" value="ORC09675.1"/>
    <property type="molecule type" value="Genomic_DNA"/>
</dbReference>
<accession>A0A1X0LFE9</accession>
<evidence type="ECO:0000313" key="5">
    <source>
        <dbReference type="EMBL" id="VAZ93001.1"/>
    </source>
</evidence>
<evidence type="ECO:0000313" key="6">
    <source>
        <dbReference type="Proteomes" id="UP000192335"/>
    </source>
</evidence>
<evidence type="ECO:0000313" key="7">
    <source>
        <dbReference type="Proteomes" id="UP000271464"/>
    </source>
</evidence>
<name>A0A1X0LFE9_9MYCO</name>
<evidence type="ECO:0000313" key="8">
    <source>
        <dbReference type="Proteomes" id="UP000279331"/>
    </source>
</evidence>
<dbReference type="Pfam" id="PF08421">
    <property type="entry name" value="Methyltransf_13"/>
    <property type="match status" value="1"/>
</dbReference>
<dbReference type="Gene3D" id="6.10.250.3100">
    <property type="match status" value="1"/>
</dbReference>
<dbReference type="GO" id="GO:0032259">
    <property type="term" value="P:methylation"/>
    <property type="evidence" value="ECO:0007669"/>
    <property type="project" value="UniProtKB-KW"/>
</dbReference>
<organism evidence="3 6">
    <name type="scientific">Mycobacterium persicum</name>
    <dbReference type="NCBI Taxonomy" id="1487726"/>
    <lineage>
        <taxon>Bacteria</taxon>
        <taxon>Bacillati</taxon>
        <taxon>Actinomycetota</taxon>
        <taxon>Actinomycetes</taxon>
        <taxon>Mycobacteriales</taxon>
        <taxon>Mycobacteriaceae</taxon>
        <taxon>Mycobacterium</taxon>
    </lineage>
</organism>
<keyword evidence="3" id="KW-0489">Methyltransferase</keyword>
<reference evidence="7 8" key="2">
    <citation type="submission" date="2018-09" db="EMBL/GenBank/DDBJ databases">
        <authorList>
            <person name="Tagini F."/>
        </authorList>
    </citation>
    <scope>NUCLEOTIDE SEQUENCE [LARGE SCALE GENOMIC DNA]</scope>
    <source>
        <strain evidence="5 7">MK4</strain>
        <strain evidence="4 8">MK42</strain>
    </source>
</reference>
<dbReference type="RefSeq" id="WP_075546120.1">
    <property type="nucleotide sequence ID" value="NZ_CADEAW010000062.1"/>
</dbReference>
<gene>
    <name evidence="3" type="ORF">B4U45_26825</name>
    <name evidence="4" type="ORF">LAUMK42_02441</name>
    <name evidence="5" type="ORF">LAUMK4_02296</name>
</gene>
<evidence type="ECO:0000259" key="2">
    <source>
        <dbReference type="Pfam" id="PF08484"/>
    </source>
</evidence>
<protein>
    <submittedName>
        <fullName evidence="3">SAM-dependent methyltransferase</fullName>
    </submittedName>
</protein>
<evidence type="ECO:0000259" key="1">
    <source>
        <dbReference type="Pfam" id="PF08421"/>
    </source>
</evidence>
<sequence length="407" mass="44922">MKCRHCGAPVEHSFVDLGFAPPSNAYLHAEDLRHPEVHYPLRVLVCHRCWLVQTEDYARPDELFSADYAYFSSTSSTWLEHAASYAAMITERLQLGPESFVIEVASNDGYLLKNFMAAGIPCLGIEPTTSTADAAEALGIPVKREFFGEAVGHRLASEGWSADLVAGNNVYAHVPDINDFTRGLAAVLKPEGTVTLEFPHLMPLIDRTQFDTIYHEHFSYLSLTTVARIFAEAGLRVWDVEELPTHGGSLRVYGCHAGAANSTTDRVASLLRREDAFGLTRPDIYTAFQSRADRVKDDLVAFLIEQKRAGRRVAAYGAAAKGNTLLNYAGVRPDLLPYVCDAAQSKQGKFMPGSHIPIHSPEVLRENPPDDVIILPWNIAHEVRTQLADLVNSGTRFVMAVPELSFL</sequence>
<dbReference type="GeneID" id="66601034"/>
<evidence type="ECO:0000313" key="3">
    <source>
        <dbReference type="EMBL" id="ORC09675.1"/>
    </source>
</evidence>
<evidence type="ECO:0000313" key="4">
    <source>
        <dbReference type="EMBL" id="VAZ83624.1"/>
    </source>
</evidence>
<dbReference type="InterPro" id="IPR029063">
    <property type="entry name" value="SAM-dependent_MTases_sf"/>
</dbReference>
<dbReference type="SUPFAM" id="SSF53335">
    <property type="entry name" value="S-adenosyl-L-methionine-dependent methyltransferases"/>
    <property type="match status" value="1"/>
</dbReference>
<dbReference type="Pfam" id="PF08484">
    <property type="entry name" value="Methyltransf_14"/>
    <property type="match status" value="1"/>
</dbReference>
<dbReference type="InterPro" id="IPR013691">
    <property type="entry name" value="MeTrfase_14"/>
</dbReference>
<dbReference type="InterPro" id="IPR038576">
    <property type="entry name" value="Methyltransf_Zn-bd_dom_put_sf"/>
</dbReference>
<dbReference type="EMBL" id="UPHL01000060">
    <property type="protein sequence ID" value="VAZ83624.1"/>
    <property type="molecule type" value="Genomic_DNA"/>
</dbReference>
<dbReference type="Gene3D" id="3.40.50.150">
    <property type="entry name" value="Vaccinia Virus protein VP39"/>
    <property type="match status" value="1"/>
</dbReference>
<feature type="domain" description="C-methyltransferase" evidence="2">
    <location>
        <begin position="244"/>
        <end position="402"/>
    </location>
</feature>
<dbReference type="PANTHER" id="PTHR45036">
    <property type="entry name" value="METHYLTRANSFERASE LIKE 7B"/>
    <property type="match status" value="1"/>
</dbReference>